<proteinExistence type="predicted"/>
<evidence type="ECO:0000313" key="3">
    <source>
        <dbReference type="EMBL" id="NCI49926.1"/>
    </source>
</evidence>
<gene>
    <name evidence="3" type="ORF">GWC95_08335</name>
</gene>
<evidence type="ECO:0000256" key="1">
    <source>
        <dbReference type="SAM" id="MobiDB-lite"/>
    </source>
</evidence>
<comment type="caution">
    <text evidence="3">The sequence shown here is derived from an EMBL/GenBank/DDBJ whole genome shotgun (WGS) entry which is preliminary data.</text>
</comment>
<evidence type="ECO:0000256" key="2">
    <source>
        <dbReference type="SAM" id="SignalP"/>
    </source>
</evidence>
<evidence type="ECO:0008006" key="5">
    <source>
        <dbReference type="Google" id="ProtNLM"/>
    </source>
</evidence>
<keyword evidence="4" id="KW-1185">Reference proteome</keyword>
<dbReference type="EMBL" id="JAACJS010000012">
    <property type="protein sequence ID" value="NCI49926.1"/>
    <property type="molecule type" value="Genomic_DNA"/>
</dbReference>
<organism evidence="3 4">
    <name type="scientific">Sediminibacterium roseum</name>
    <dbReference type="NCBI Taxonomy" id="1978412"/>
    <lineage>
        <taxon>Bacteria</taxon>
        <taxon>Pseudomonadati</taxon>
        <taxon>Bacteroidota</taxon>
        <taxon>Chitinophagia</taxon>
        <taxon>Chitinophagales</taxon>
        <taxon>Chitinophagaceae</taxon>
        <taxon>Sediminibacterium</taxon>
    </lineage>
</organism>
<name>A0ABW9ZYI4_9BACT</name>
<accession>A0ABW9ZYI4</accession>
<evidence type="ECO:0000313" key="4">
    <source>
        <dbReference type="Proteomes" id="UP000753802"/>
    </source>
</evidence>
<feature type="region of interest" description="Disordered" evidence="1">
    <location>
        <begin position="133"/>
        <end position="172"/>
    </location>
</feature>
<feature type="chain" id="PRO_5045342127" description="YXWGXW repeat-containing protein" evidence="2">
    <location>
        <begin position="23"/>
        <end position="172"/>
    </location>
</feature>
<keyword evidence="2" id="KW-0732">Signal</keyword>
<feature type="signal peptide" evidence="2">
    <location>
        <begin position="1"/>
        <end position="22"/>
    </location>
</feature>
<sequence>MKKLLLTAMVLGAFLFTVETKAQVRVGVNINIGRPSWGVPGNYAGDYYYIPEIDTYYDIPHRQFVYLQGNNWVFASSLPYAYRNYDLNRGYKVVINEPRPYLRGNMYRSRYSNYYDNYHRQNVVVRSDRFDNRRFDNDRNNNGRDDRFERRRDDRHDRNDHDRGRGNGRGRG</sequence>
<reference evidence="3 4" key="1">
    <citation type="submission" date="2020-01" db="EMBL/GenBank/DDBJ databases">
        <title>Genome analysis.</title>
        <authorList>
            <person name="Wu S."/>
            <person name="Wang G."/>
        </authorList>
    </citation>
    <scope>NUCLEOTIDE SEQUENCE [LARGE SCALE GENOMIC DNA]</scope>
    <source>
        <strain evidence="3 4">SYL130</strain>
    </source>
</reference>
<dbReference type="Proteomes" id="UP000753802">
    <property type="component" value="Unassembled WGS sequence"/>
</dbReference>
<dbReference type="RefSeq" id="WP_161818247.1">
    <property type="nucleotide sequence ID" value="NZ_JAACJS010000012.1"/>
</dbReference>
<feature type="compositionally biased region" description="Basic and acidic residues" evidence="1">
    <location>
        <begin position="133"/>
        <end position="165"/>
    </location>
</feature>
<protein>
    <recommendedName>
        <fullName evidence="5">YXWGXW repeat-containing protein</fullName>
    </recommendedName>
</protein>